<comment type="caution">
    <text evidence="2">The sequence shown here is derived from an EMBL/GenBank/DDBJ whole genome shotgun (WGS) entry which is preliminary data.</text>
</comment>
<evidence type="ECO:0000313" key="2">
    <source>
        <dbReference type="EMBL" id="MBW0581854.1"/>
    </source>
</evidence>
<dbReference type="Gene3D" id="3.40.50.300">
    <property type="entry name" value="P-loop containing nucleotide triphosphate hydrolases"/>
    <property type="match status" value="1"/>
</dbReference>
<dbReference type="InterPro" id="IPR013632">
    <property type="entry name" value="Rad51_C"/>
</dbReference>
<name>A0A9Q3Q1H8_9BASI</name>
<accession>A0A9Q3Q1H8</accession>
<dbReference type="InterPro" id="IPR027417">
    <property type="entry name" value="P-loop_NTPase"/>
</dbReference>
<dbReference type="Proteomes" id="UP000765509">
    <property type="component" value="Unassembled WGS sequence"/>
</dbReference>
<dbReference type="Pfam" id="PF08423">
    <property type="entry name" value="Rad51"/>
    <property type="match status" value="1"/>
</dbReference>
<keyword evidence="3" id="KW-1185">Reference proteome</keyword>
<gene>
    <name evidence="2" type="ORF">O181_121569</name>
</gene>
<dbReference type="AlphaFoldDB" id="A0A9Q3Q1H8"/>
<evidence type="ECO:0000259" key="1">
    <source>
        <dbReference type="Pfam" id="PF08423"/>
    </source>
</evidence>
<feature type="non-terminal residue" evidence="2">
    <location>
        <position position="1"/>
    </location>
</feature>
<feature type="domain" description="Rad51-like C-terminal" evidence="1">
    <location>
        <begin position="48"/>
        <end position="112"/>
    </location>
</feature>
<sequence length="160" mass="17223">MAKGVCERYDQSGTNQIKISNFMDNAHLLRSPTRGLPAFDANKANRLDSIAAVFCTELEPNCLHDNKARMTERATGMNQVADALQYLANQYQLAVVVINQVSNVVDTSSGTSQLTPFGIKPNPTSNLTKDVKAQLIVDKDGMAAAERQALSSSGTMSSAD</sequence>
<dbReference type="EMBL" id="AVOT02111042">
    <property type="protein sequence ID" value="MBW0581854.1"/>
    <property type="molecule type" value="Genomic_DNA"/>
</dbReference>
<organism evidence="2 3">
    <name type="scientific">Austropuccinia psidii MF-1</name>
    <dbReference type="NCBI Taxonomy" id="1389203"/>
    <lineage>
        <taxon>Eukaryota</taxon>
        <taxon>Fungi</taxon>
        <taxon>Dikarya</taxon>
        <taxon>Basidiomycota</taxon>
        <taxon>Pucciniomycotina</taxon>
        <taxon>Pucciniomycetes</taxon>
        <taxon>Pucciniales</taxon>
        <taxon>Sphaerophragmiaceae</taxon>
        <taxon>Austropuccinia</taxon>
    </lineage>
</organism>
<dbReference type="OrthoDB" id="1861185at2759"/>
<evidence type="ECO:0000313" key="3">
    <source>
        <dbReference type="Proteomes" id="UP000765509"/>
    </source>
</evidence>
<protein>
    <recommendedName>
        <fullName evidence="1">Rad51-like C-terminal domain-containing protein</fullName>
    </recommendedName>
</protein>
<proteinExistence type="predicted"/>
<reference evidence="2" key="1">
    <citation type="submission" date="2021-03" db="EMBL/GenBank/DDBJ databases">
        <title>Draft genome sequence of rust myrtle Austropuccinia psidii MF-1, a brazilian biotype.</title>
        <authorList>
            <person name="Quecine M.C."/>
            <person name="Pachon D.M.R."/>
            <person name="Bonatelli M.L."/>
            <person name="Correr F.H."/>
            <person name="Franceschini L.M."/>
            <person name="Leite T.F."/>
            <person name="Margarido G.R.A."/>
            <person name="Almeida C.A."/>
            <person name="Ferrarezi J.A."/>
            <person name="Labate C.A."/>
        </authorList>
    </citation>
    <scope>NUCLEOTIDE SEQUENCE</scope>
    <source>
        <strain evidence="2">MF-1</strain>
    </source>
</reference>